<protein>
    <submittedName>
        <fullName evidence="3">Putative acetyltransferase</fullName>
    </submittedName>
</protein>
<dbReference type="GO" id="GO:0016747">
    <property type="term" value="F:acyltransferase activity, transferring groups other than amino-acyl groups"/>
    <property type="evidence" value="ECO:0007669"/>
    <property type="project" value="InterPro"/>
</dbReference>
<dbReference type="GO" id="GO:0006950">
    <property type="term" value="P:response to stress"/>
    <property type="evidence" value="ECO:0007669"/>
    <property type="project" value="TreeGrafter"/>
</dbReference>
<dbReference type="RefSeq" id="WP_009195801.1">
    <property type="nucleotide sequence ID" value="NZ_AODQ01000057.1"/>
</dbReference>
<keyword evidence="4" id="KW-1185">Reference proteome</keyword>
<dbReference type="eggNOG" id="COG1846">
    <property type="taxonomic scope" value="Bacteria"/>
</dbReference>
<dbReference type="PROSITE" id="PS51186">
    <property type="entry name" value="GNAT"/>
    <property type="match status" value="1"/>
</dbReference>
<dbReference type="InterPro" id="IPR000182">
    <property type="entry name" value="GNAT_dom"/>
</dbReference>
<dbReference type="Gene3D" id="1.10.10.10">
    <property type="entry name" value="Winged helix-like DNA-binding domain superfamily/Winged helix DNA-binding domain"/>
    <property type="match status" value="1"/>
</dbReference>
<name>M7NVH7_9BACT</name>
<dbReference type="Pfam" id="PF12802">
    <property type="entry name" value="MarR_2"/>
    <property type="match status" value="1"/>
</dbReference>
<dbReference type="Pfam" id="PF00583">
    <property type="entry name" value="Acetyltransf_1"/>
    <property type="match status" value="1"/>
</dbReference>
<dbReference type="PRINTS" id="PR00598">
    <property type="entry name" value="HTHMARR"/>
</dbReference>
<feature type="domain" description="N-acetyltransferase" evidence="2">
    <location>
        <begin position="164"/>
        <end position="272"/>
    </location>
</feature>
<dbReference type="PROSITE" id="PS50995">
    <property type="entry name" value="HTH_MARR_2"/>
    <property type="match status" value="1"/>
</dbReference>
<dbReference type="STRING" id="1279009.ADICEAN_02410"/>
<dbReference type="SUPFAM" id="SSF46785">
    <property type="entry name" value="Winged helix' DNA-binding domain"/>
    <property type="match status" value="1"/>
</dbReference>
<dbReference type="PANTHER" id="PTHR33164">
    <property type="entry name" value="TRANSCRIPTIONAL REGULATOR, MARR FAMILY"/>
    <property type="match status" value="1"/>
</dbReference>
<comment type="caution">
    <text evidence="3">The sequence shown here is derived from an EMBL/GenBank/DDBJ whole genome shotgun (WGS) entry which is preliminary data.</text>
</comment>
<dbReference type="InterPro" id="IPR036388">
    <property type="entry name" value="WH-like_DNA-bd_sf"/>
</dbReference>
<accession>M7NVH7</accession>
<dbReference type="InterPro" id="IPR036390">
    <property type="entry name" value="WH_DNA-bd_sf"/>
</dbReference>
<dbReference type="AlphaFoldDB" id="M7NVH7"/>
<dbReference type="OrthoDB" id="1431064at2"/>
<sequence length="272" mass="30807">MTAFEQLGSLALASRLKLLSERLAKDVAGVYQSLNIPFEPRWFTLFWTLSRQEPLTITELARELRQTHAAIVQITNLLEKKGLLQSKKDKNDERRRQVSLSPKGKRLFESVEPVLGAIQQANDELLRMAAPDFLASLQVLEQALDQRSMQQRIQDQLQLADQGVAIRGYDSSYRQAFRELNRACLQEQAGALEPADEQLLHHPEEEILNKGGMLFFALYQQQVVGTAALLAVQEGEFQLDYLTVDKAFRRRGIGKMLLQQVLTFAGSRGRNA</sequence>
<keyword evidence="3" id="KW-0808">Transferase</keyword>
<dbReference type="InterPro" id="IPR039422">
    <property type="entry name" value="MarR/SlyA-like"/>
</dbReference>
<dbReference type="eggNOG" id="COG0456">
    <property type="taxonomic scope" value="Bacteria"/>
</dbReference>
<dbReference type="Proteomes" id="UP000011910">
    <property type="component" value="Unassembled WGS sequence"/>
</dbReference>
<dbReference type="GO" id="GO:0003700">
    <property type="term" value="F:DNA-binding transcription factor activity"/>
    <property type="evidence" value="ECO:0007669"/>
    <property type="project" value="InterPro"/>
</dbReference>
<proteinExistence type="predicted"/>
<dbReference type="CDD" id="cd04301">
    <property type="entry name" value="NAT_SF"/>
    <property type="match status" value="1"/>
</dbReference>
<dbReference type="SMART" id="SM00347">
    <property type="entry name" value="HTH_MARR"/>
    <property type="match status" value="1"/>
</dbReference>
<evidence type="ECO:0000313" key="3">
    <source>
        <dbReference type="EMBL" id="EMR02479.1"/>
    </source>
</evidence>
<dbReference type="SUPFAM" id="SSF55729">
    <property type="entry name" value="Acyl-CoA N-acyltransferases (Nat)"/>
    <property type="match status" value="1"/>
</dbReference>
<dbReference type="InterPro" id="IPR016181">
    <property type="entry name" value="Acyl_CoA_acyltransferase"/>
</dbReference>
<evidence type="ECO:0000259" key="2">
    <source>
        <dbReference type="PROSITE" id="PS51186"/>
    </source>
</evidence>
<dbReference type="EMBL" id="AODQ01000057">
    <property type="protein sequence ID" value="EMR02479.1"/>
    <property type="molecule type" value="Genomic_DNA"/>
</dbReference>
<evidence type="ECO:0000313" key="4">
    <source>
        <dbReference type="Proteomes" id="UP000011910"/>
    </source>
</evidence>
<reference evidence="3 4" key="1">
    <citation type="journal article" date="2013" name="Genome Announc.">
        <title>Draft Genome Sequence of Cesiribacter andamanensis Strain AMV16T, Isolated from a Soil Sample from a Mud Volcano in the Andaman Islands, India.</title>
        <authorList>
            <person name="Shivaji S."/>
            <person name="Ara S."/>
            <person name="Begum Z."/>
            <person name="Srinivas T.N."/>
            <person name="Singh A."/>
            <person name="Kumar Pinnaka A."/>
        </authorList>
    </citation>
    <scope>NUCLEOTIDE SEQUENCE [LARGE SCALE GENOMIC DNA]</scope>
    <source>
        <strain evidence="3 4">AMV16</strain>
    </source>
</reference>
<gene>
    <name evidence="3" type="ORF">ADICEAN_02410</name>
</gene>
<dbReference type="InterPro" id="IPR000835">
    <property type="entry name" value="HTH_MarR-typ"/>
</dbReference>
<dbReference type="Gene3D" id="3.40.630.30">
    <property type="match status" value="1"/>
</dbReference>
<evidence type="ECO:0000259" key="1">
    <source>
        <dbReference type="PROSITE" id="PS50995"/>
    </source>
</evidence>
<feature type="domain" description="HTH marR-type" evidence="1">
    <location>
        <begin position="9"/>
        <end position="149"/>
    </location>
</feature>
<dbReference type="PANTHER" id="PTHR33164:SF43">
    <property type="entry name" value="HTH-TYPE TRANSCRIPTIONAL REPRESSOR YETL"/>
    <property type="match status" value="1"/>
</dbReference>
<organism evidence="3 4">
    <name type="scientific">Cesiribacter andamanensis AMV16</name>
    <dbReference type="NCBI Taxonomy" id="1279009"/>
    <lineage>
        <taxon>Bacteria</taxon>
        <taxon>Pseudomonadati</taxon>
        <taxon>Bacteroidota</taxon>
        <taxon>Cytophagia</taxon>
        <taxon>Cytophagales</taxon>
        <taxon>Cesiribacteraceae</taxon>
        <taxon>Cesiribacter</taxon>
    </lineage>
</organism>